<dbReference type="EMBL" id="PSQE01000001">
    <property type="protein sequence ID" value="RHN79350.1"/>
    <property type="molecule type" value="Genomic_DNA"/>
</dbReference>
<accession>A0A072VK33</accession>
<dbReference type="OrthoDB" id="1408535at2759"/>
<reference evidence="4 7" key="2">
    <citation type="journal article" date="2014" name="BMC Genomics">
        <title>An improved genome release (version Mt4.0) for the model legume Medicago truncatula.</title>
        <authorList>
            <person name="Tang H."/>
            <person name="Krishnakumar V."/>
            <person name="Bidwell S."/>
            <person name="Rosen B."/>
            <person name="Chan A."/>
            <person name="Zhou S."/>
            <person name="Gentzbittel L."/>
            <person name="Childs K.L."/>
            <person name="Yandell M."/>
            <person name="Gundlach H."/>
            <person name="Mayer K.F."/>
            <person name="Schwartz D.C."/>
            <person name="Town C.D."/>
        </authorList>
    </citation>
    <scope>GENOME REANNOTATION</scope>
    <source>
        <strain evidence="4">A17</strain>
        <strain evidence="6 7">cv. Jemalong A17</strain>
    </source>
</reference>
<dbReference type="EnsemblPlants" id="KEH41793">
    <property type="protein sequence ID" value="KEH41793"/>
    <property type="gene ID" value="MTR_1g054815"/>
</dbReference>
<dbReference type="PANTHER" id="PTHR31951:SF22">
    <property type="entry name" value="ECA1 GAMETOGENESIS RELATED FAMILY"/>
    <property type="match status" value="1"/>
</dbReference>
<evidence type="ECO:0000256" key="1">
    <source>
        <dbReference type="ARBA" id="ARBA00022729"/>
    </source>
</evidence>
<dbReference type="PANTHER" id="PTHR31951">
    <property type="entry name" value="BIFUNCTIONAL INHIBITOR/LIPID-TRANSFER PROTEIN/SEED STORAGE 2S ALBUMIN SUPERFAMILY PROTEIN-RELATED"/>
    <property type="match status" value="1"/>
</dbReference>
<evidence type="ECO:0000259" key="3">
    <source>
        <dbReference type="Pfam" id="PF05617"/>
    </source>
</evidence>
<dbReference type="InterPro" id="IPR008502">
    <property type="entry name" value="Prolamin-like"/>
</dbReference>
<name>A0A072VK33_MEDTR</name>
<dbReference type="EMBL" id="CM001217">
    <property type="protein sequence ID" value="KEH41793.1"/>
    <property type="molecule type" value="Genomic_DNA"/>
</dbReference>
<evidence type="ECO:0000313" key="7">
    <source>
        <dbReference type="Proteomes" id="UP000002051"/>
    </source>
</evidence>
<dbReference type="Proteomes" id="UP000002051">
    <property type="component" value="Unassembled WGS sequence"/>
</dbReference>
<feature type="domain" description="Prolamin-like" evidence="3">
    <location>
        <begin position="56"/>
        <end position="128"/>
    </location>
</feature>
<dbReference type="Gramene" id="rna3128">
    <property type="protein sequence ID" value="RHN79350.1"/>
    <property type="gene ID" value="gene3128"/>
</dbReference>
<evidence type="ECO:0000256" key="2">
    <source>
        <dbReference type="SAM" id="SignalP"/>
    </source>
</evidence>
<protein>
    <submittedName>
        <fullName evidence="4">ECA1 gametogenesis related family</fullName>
    </submittedName>
    <submittedName>
        <fullName evidence="5">Putative Prolamin-like domain-containing protein</fullName>
    </submittedName>
</protein>
<organism evidence="4 7">
    <name type="scientific">Medicago truncatula</name>
    <name type="common">Barrel medic</name>
    <name type="synonym">Medicago tribuloides</name>
    <dbReference type="NCBI Taxonomy" id="3880"/>
    <lineage>
        <taxon>Eukaryota</taxon>
        <taxon>Viridiplantae</taxon>
        <taxon>Streptophyta</taxon>
        <taxon>Embryophyta</taxon>
        <taxon>Tracheophyta</taxon>
        <taxon>Spermatophyta</taxon>
        <taxon>Magnoliopsida</taxon>
        <taxon>eudicotyledons</taxon>
        <taxon>Gunneridae</taxon>
        <taxon>Pentapetalae</taxon>
        <taxon>rosids</taxon>
        <taxon>fabids</taxon>
        <taxon>Fabales</taxon>
        <taxon>Fabaceae</taxon>
        <taxon>Papilionoideae</taxon>
        <taxon>50 kb inversion clade</taxon>
        <taxon>NPAAA clade</taxon>
        <taxon>Hologalegina</taxon>
        <taxon>IRL clade</taxon>
        <taxon>Trifolieae</taxon>
        <taxon>Medicago</taxon>
    </lineage>
</organism>
<sequence>MAASHTVCIMLVFIASFALLVQTGLSDDVTDPPIGSPIEFDYTEKPLTSYQKYLTNCANQLYPICGEEIFSTVFFGNTTYSNICCLNLVKDLGKSCHDDLVKYILLSPKFKKNIISIWERSEQVWNDCASRAQDNIPVEVEAEPPYNV</sequence>
<gene>
    <name evidence="6" type="primary">25483607</name>
    <name evidence="4" type="ordered locus">MTR_1g054815</name>
    <name evidence="5" type="ORF">MtrunA17_Chr1g0176371</name>
</gene>
<feature type="chain" id="PRO_5014500737" evidence="2">
    <location>
        <begin position="27"/>
        <end position="148"/>
    </location>
</feature>
<dbReference type="Pfam" id="PF05617">
    <property type="entry name" value="Prolamin_like"/>
    <property type="match status" value="1"/>
</dbReference>
<reference evidence="5" key="4">
    <citation type="journal article" date="2018" name="Nat. Plants">
        <title>Whole-genome landscape of Medicago truncatula symbiotic genes.</title>
        <authorList>
            <person name="Pecrix Y."/>
            <person name="Gamas P."/>
            <person name="Carrere S."/>
        </authorList>
    </citation>
    <scope>NUCLEOTIDE SEQUENCE</scope>
    <source>
        <tissue evidence="5">Leaves</tissue>
    </source>
</reference>
<evidence type="ECO:0000313" key="5">
    <source>
        <dbReference type="EMBL" id="RHN79350.1"/>
    </source>
</evidence>
<dbReference type="Proteomes" id="UP000265566">
    <property type="component" value="Chromosome 1"/>
</dbReference>
<keyword evidence="1 2" id="KW-0732">Signal</keyword>
<reference evidence="4 7" key="1">
    <citation type="journal article" date="2011" name="Nature">
        <title>The Medicago genome provides insight into the evolution of rhizobial symbioses.</title>
        <authorList>
            <person name="Young N.D."/>
            <person name="Debelle F."/>
            <person name="Oldroyd G.E."/>
            <person name="Geurts R."/>
            <person name="Cannon S.B."/>
            <person name="Udvardi M.K."/>
            <person name="Benedito V.A."/>
            <person name="Mayer K.F."/>
            <person name="Gouzy J."/>
            <person name="Schoof H."/>
            <person name="Van de Peer Y."/>
            <person name="Proost S."/>
            <person name="Cook D.R."/>
            <person name="Meyers B.C."/>
            <person name="Spannagl M."/>
            <person name="Cheung F."/>
            <person name="De Mita S."/>
            <person name="Krishnakumar V."/>
            <person name="Gundlach H."/>
            <person name="Zhou S."/>
            <person name="Mudge J."/>
            <person name="Bharti A.K."/>
            <person name="Murray J.D."/>
            <person name="Naoumkina M.A."/>
            <person name="Rosen B."/>
            <person name="Silverstein K.A."/>
            <person name="Tang H."/>
            <person name="Rombauts S."/>
            <person name="Zhao P.X."/>
            <person name="Zhou P."/>
            <person name="Barbe V."/>
            <person name="Bardou P."/>
            <person name="Bechner M."/>
            <person name="Bellec A."/>
            <person name="Berger A."/>
            <person name="Berges H."/>
            <person name="Bidwell S."/>
            <person name="Bisseling T."/>
            <person name="Choisne N."/>
            <person name="Couloux A."/>
            <person name="Denny R."/>
            <person name="Deshpande S."/>
            <person name="Dai X."/>
            <person name="Doyle J.J."/>
            <person name="Dudez A.M."/>
            <person name="Farmer A.D."/>
            <person name="Fouteau S."/>
            <person name="Franken C."/>
            <person name="Gibelin C."/>
            <person name="Gish J."/>
            <person name="Goldstein S."/>
            <person name="Gonzalez A.J."/>
            <person name="Green P.J."/>
            <person name="Hallab A."/>
            <person name="Hartog M."/>
            <person name="Hua A."/>
            <person name="Humphray S.J."/>
            <person name="Jeong D.H."/>
            <person name="Jing Y."/>
            <person name="Jocker A."/>
            <person name="Kenton S.M."/>
            <person name="Kim D.J."/>
            <person name="Klee K."/>
            <person name="Lai H."/>
            <person name="Lang C."/>
            <person name="Lin S."/>
            <person name="Macmil S.L."/>
            <person name="Magdelenat G."/>
            <person name="Matthews L."/>
            <person name="McCorrison J."/>
            <person name="Monaghan E.L."/>
            <person name="Mun J.H."/>
            <person name="Najar F.Z."/>
            <person name="Nicholson C."/>
            <person name="Noirot C."/>
            <person name="O'Bleness M."/>
            <person name="Paule C.R."/>
            <person name="Poulain J."/>
            <person name="Prion F."/>
            <person name="Qin B."/>
            <person name="Qu C."/>
            <person name="Retzel E.F."/>
            <person name="Riddle C."/>
            <person name="Sallet E."/>
            <person name="Samain S."/>
            <person name="Samson N."/>
            <person name="Sanders I."/>
            <person name="Saurat O."/>
            <person name="Scarpelli C."/>
            <person name="Schiex T."/>
            <person name="Segurens B."/>
            <person name="Severin A.J."/>
            <person name="Sherrier D.J."/>
            <person name="Shi R."/>
            <person name="Sims S."/>
            <person name="Singer S.R."/>
            <person name="Sinharoy S."/>
            <person name="Sterck L."/>
            <person name="Viollet A."/>
            <person name="Wang B.B."/>
            <person name="Wang K."/>
            <person name="Wang M."/>
            <person name="Wang X."/>
            <person name="Warfsmann J."/>
            <person name="Weissenbach J."/>
            <person name="White D.D."/>
            <person name="White J.D."/>
            <person name="Wiley G.B."/>
            <person name="Wincker P."/>
            <person name="Xing Y."/>
            <person name="Yang L."/>
            <person name="Yao Z."/>
            <person name="Ying F."/>
            <person name="Zhai J."/>
            <person name="Zhou L."/>
            <person name="Zuber A."/>
            <person name="Denarie J."/>
            <person name="Dixon R.A."/>
            <person name="May G.D."/>
            <person name="Schwartz D.C."/>
            <person name="Rogers J."/>
            <person name="Quetier F."/>
            <person name="Town C.D."/>
            <person name="Roe B.A."/>
        </authorList>
    </citation>
    <scope>NUCLEOTIDE SEQUENCE [LARGE SCALE GENOMIC DNA]</scope>
    <source>
        <strain evidence="4">A17</strain>
        <strain evidence="6 7">cv. Jemalong A17</strain>
    </source>
</reference>
<evidence type="ECO:0000313" key="4">
    <source>
        <dbReference type="EMBL" id="KEH41793.1"/>
    </source>
</evidence>
<dbReference type="AlphaFoldDB" id="A0A072VK33"/>
<reference evidence="6" key="3">
    <citation type="submission" date="2015-04" db="UniProtKB">
        <authorList>
            <consortium name="EnsemblPlants"/>
        </authorList>
    </citation>
    <scope>IDENTIFICATION</scope>
    <source>
        <strain evidence="6">cv. Jemalong A17</strain>
    </source>
</reference>
<dbReference type="KEGG" id="mtr:25483607"/>
<dbReference type="HOGENOM" id="CLU_154123_0_0_1"/>
<evidence type="ECO:0000313" key="6">
    <source>
        <dbReference type="EnsemblPlants" id="KEH41793"/>
    </source>
</evidence>
<keyword evidence="7" id="KW-1185">Reference proteome</keyword>
<proteinExistence type="predicted"/>
<feature type="signal peptide" evidence="2">
    <location>
        <begin position="1"/>
        <end position="26"/>
    </location>
</feature>